<evidence type="ECO:0000313" key="2">
    <source>
        <dbReference type="EMBL" id="KAJ2907183.1"/>
    </source>
</evidence>
<keyword evidence="3" id="KW-1185">Reference proteome</keyword>
<reference evidence="2" key="1">
    <citation type="submission" date="2022-07" db="EMBL/GenBank/DDBJ databases">
        <title>Draft genome sequence of Zalerion maritima ATCC 34329, a (micro)plastics degrading marine fungus.</title>
        <authorList>
            <person name="Paco A."/>
            <person name="Goncalves M.F.M."/>
            <person name="Rocha-Santos T.A.P."/>
            <person name="Alves A."/>
        </authorList>
    </citation>
    <scope>NUCLEOTIDE SEQUENCE</scope>
    <source>
        <strain evidence="2">ATCC 34329</strain>
    </source>
</reference>
<accession>A0AAD5WYQ1</accession>
<sequence>MSDHSSRSRQTSWRPFVAVRSKSDQGIENTMDDEDFTAKEARGDYILEAQEALEEELKMSELEDLDVAGTLERCALVNVDDVSRLVAAGDAADWPTDSRGQNEIHERVLPARTGIRGGSSK</sequence>
<evidence type="ECO:0000313" key="3">
    <source>
        <dbReference type="Proteomes" id="UP001201980"/>
    </source>
</evidence>
<name>A0AAD5WYQ1_9PEZI</name>
<dbReference type="Proteomes" id="UP001201980">
    <property type="component" value="Unassembled WGS sequence"/>
</dbReference>
<comment type="caution">
    <text evidence="2">The sequence shown here is derived from an EMBL/GenBank/DDBJ whole genome shotgun (WGS) entry which is preliminary data.</text>
</comment>
<gene>
    <name evidence="2" type="ORF">MKZ38_006477</name>
</gene>
<protein>
    <submittedName>
        <fullName evidence="2">Uncharacterized protein</fullName>
    </submittedName>
</protein>
<organism evidence="2 3">
    <name type="scientific">Zalerion maritima</name>
    <dbReference type="NCBI Taxonomy" id="339359"/>
    <lineage>
        <taxon>Eukaryota</taxon>
        <taxon>Fungi</taxon>
        <taxon>Dikarya</taxon>
        <taxon>Ascomycota</taxon>
        <taxon>Pezizomycotina</taxon>
        <taxon>Sordariomycetes</taxon>
        <taxon>Lulworthiomycetidae</taxon>
        <taxon>Lulworthiales</taxon>
        <taxon>Lulworthiaceae</taxon>
        <taxon>Zalerion</taxon>
    </lineage>
</organism>
<proteinExistence type="predicted"/>
<dbReference type="AlphaFoldDB" id="A0AAD5WYQ1"/>
<evidence type="ECO:0000256" key="1">
    <source>
        <dbReference type="SAM" id="MobiDB-lite"/>
    </source>
</evidence>
<dbReference type="EMBL" id="JAKWBI020000003">
    <property type="protein sequence ID" value="KAJ2907183.1"/>
    <property type="molecule type" value="Genomic_DNA"/>
</dbReference>
<feature type="region of interest" description="Disordered" evidence="1">
    <location>
        <begin position="1"/>
        <end position="35"/>
    </location>
</feature>